<dbReference type="Gene3D" id="3.30.460.10">
    <property type="entry name" value="Beta Polymerase, domain 2"/>
    <property type="match status" value="1"/>
</dbReference>
<dbReference type="PANTHER" id="PTHR10682:SF10">
    <property type="entry name" value="POLYNUCLEOTIDE ADENYLYLTRANSFERASE"/>
    <property type="match status" value="1"/>
</dbReference>
<keyword evidence="6" id="KW-0507">mRNA processing</keyword>
<evidence type="ECO:0000256" key="3">
    <source>
        <dbReference type="ARBA" id="ARBA00004123"/>
    </source>
</evidence>
<evidence type="ECO:0000256" key="5">
    <source>
        <dbReference type="ARBA" id="ARBA00012388"/>
    </source>
</evidence>
<sequence>MHHMDRLLVDLVKDKQSNSKPDDVSIITKLEMIASKWIRQKVIEMCIAVSFDKERVPCLVLLHGSVALGMGSTSGDIDAVLLVPNYIDREDYFTSFLDTLKTCDEITNCVAITDTLVPLIRMFVNGTQVDLSLSVFGAARIPRQLNIKMDPGELFYNMDPASVHSLSGVVLAHEIRQVLDKDPLYYTLLQTVRSWVRARSLNSFIYGFPPSVAWTIMVAYICKRISDGFDPLTCVCETGTHSGSGTNRQQHSITCMLRRFFCVFSSWDWPRPVLLTPVRDILNLSVRTWKWQENRSKDVALMPVISPAFPNKNTTFSVREATKNIAVRELQRDLDQIFMLIQRCIGVCFPSSIIS</sequence>
<keyword evidence="11" id="KW-0460">Magnesium</keyword>
<dbReference type="GO" id="GO:0005524">
    <property type="term" value="F:ATP binding"/>
    <property type="evidence" value="ECO:0007669"/>
    <property type="project" value="UniProtKB-KW"/>
</dbReference>
<name>A0A4E0QTA6_FASHE</name>
<dbReference type="CDD" id="cd05402">
    <property type="entry name" value="NT_PAP_TUTase"/>
    <property type="match status" value="1"/>
</dbReference>
<comment type="catalytic activity">
    <reaction evidence="13">
        <text>RNA(n) + ATP = RNA(n)-3'-adenine ribonucleotide + diphosphate</text>
        <dbReference type="Rhea" id="RHEA:11332"/>
        <dbReference type="Rhea" id="RHEA-COMP:14527"/>
        <dbReference type="Rhea" id="RHEA-COMP:17347"/>
        <dbReference type="ChEBI" id="CHEBI:30616"/>
        <dbReference type="ChEBI" id="CHEBI:33019"/>
        <dbReference type="ChEBI" id="CHEBI:140395"/>
        <dbReference type="ChEBI" id="CHEBI:173115"/>
        <dbReference type="EC" id="2.7.7.19"/>
    </reaction>
</comment>
<evidence type="ECO:0000256" key="12">
    <source>
        <dbReference type="ARBA" id="ARBA00023242"/>
    </source>
</evidence>
<evidence type="ECO:0000256" key="13">
    <source>
        <dbReference type="ARBA" id="ARBA00048830"/>
    </source>
</evidence>
<comment type="similarity">
    <text evidence="4">Belongs to the poly(A) polymerase family.</text>
</comment>
<evidence type="ECO:0000313" key="17">
    <source>
        <dbReference type="Proteomes" id="UP000230066"/>
    </source>
</evidence>
<reference evidence="16" key="1">
    <citation type="submission" date="2019-03" db="EMBL/GenBank/DDBJ databases">
        <title>Improved annotation for the trematode Fasciola hepatica.</title>
        <authorList>
            <person name="Choi Y.-J."/>
            <person name="Martin J."/>
            <person name="Mitreva M."/>
        </authorList>
    </citation>
    <scope>NUCLEOTIDE SEQUENCE [LARGE SCALE GENOMIC DNA]</scope>
</reference>
<dbReference type="Proteomes" id="UP000230066">
    <property type="component" value="Unassembled WGS sequence"/>
</dbReference>
<evidence type="ECO:0000256" key="1">
    <source>
        <dbReference type="ARBA" id="ARBA00001936"/>
    </source>
</evidence>
<gene>
    <name evidence="16" type="ORF">D915_010022</name>
</gene>
<dbReference type="GO" id="GO:0006397">
    <property type="term" value="P:mRNA processing"/>
    <property type="evidence" value="ECO:0007669"/>
    <property type="project" value="UniProtKB-KW"/>
</dbReference>
<evidence type="ECO:0000256" key="7">
    <source>
        <dbReference type="ARBA" id="ARBA00022679"/>
    </source>
</evidence>
<comment type="cofactor">
    <cofactor evidence="2">
        <name>Mg(2+)</name>
        <dbReference type="ChEBI" id="CHEBI:18420"/>
    </cofactor>
</comment>
<dbReference type="Pfam" id="PF04928">
    <property type="entry name" value="PAP_central"/>
    <property type="match status" value="1"/>
</dbReference>
<evidence type="ECO:0000256" key="8">
    <source>
        <dbReference type="ARBA" id="ARBA00022723"/>
    </source>
</evidence>
<evidence type="ECO:0000259" key="15">
    <source>
        <dbReference type="Pfam" id="PF20750"/>
    </source>
</evidence>
<evidence type="ECO:0000256" key="2">
    <source>
        <dbReference type="ARBA" id="ARBA00001946"/>
    </source>
</evidence>
<evidence type="ECO:0000313" key="16">
    <source>
        <dbReference type="EMBL" id="THD18285.1"/>
    </source>
</evidence>
<feature type="domain" description="Poly(A) polymerase central" evidence="14">
    <location>
        <begin position="255"/>
        <end position="334"/>
    </location>
</feature>
<dbReference type="Gene3D" id="1.10.1410.10">
    <property type="match status" value="1"/>
</dbReference>
<keyword evidence="10" id="KW-0067">ATP-binding</keyword>
<comment type="cofactor">
    <cofactor evidence="1">
        <name>Mn(2+)</name>
        <dbReference type="ChEBI" id="CHEBI:29035"/>
    </cofactor>
</comment>
<dbReference type="InterPro" id="IPR048840">
    <property type="entry name" value="PolA_pol_NTPase"/>
</dbReference>
<evidence type="ECO:0000256" key="11">
    <source>
        <dbReference type="ARBA" id="ARBA00022842"/>
    </source>
</evidence>
<dbReference type="Pfam" id="PF20750">
    <property type="entry name" value="PAP_NTPase"/>
    <property type="match status" value="1"/>
</dbReference>
<dbReference type="SUPFAM" id="SSF81631">
    <property type="entry name" value="PAP/OAS1 substrate-binding domain"/>
    <property type="match status" value="1"/>
</dbReference>
<dbReference type="EMBL" id="JXXN02015120">
    <property type="protein sequence ID" value="THD18285.1"/>
    <property type="molecule type" value="Genomic_DNA"/>
</dbReference>
<dbReference type="InterPro" id="IPR043519">
    <property type="entry name" value="NT_sf"/>
</dbReference>
<evidence type="ECO:0000259" key="14">
    <source>
        <dbReference type="Pfam" id="PF04928"/>
    </source>
</evidence>
<comment type="caution">
    <text evidence="16">The sequence shown here is derived from an EMBL/GenBank/DDBJ whole genome shotgun (WGS) entry which is preliminary data.</text>
</comment>
<proteinExistence type="inferred from homology"/>
<dbReference type="GO" id="GO:0005634">
    <property type="term" value="C:nucleus"/>
    <property type="evidence" value="ECO:0007669"/>
    <property type="project" value="UniProtKB-SubCell"/>
</dbReference>
<evidence type="ECO:0000256" key="6">
    <source>
        <dbReference type="ARBA" id="ARBA00022664"/>
    </source>
</evidence>
<dbReference type="InterPro" id="IPR007012">
    <property type="entry name" value="PolA_pol_cen_dom"/>
</dbReference>
<keyword evidence="12" id="KW-0539">Nucleus</keyword>
<dbReference type="GO" id="GO:1990817">
    <property type="term" value="F:poly(A) RNA polymerase activity"/>
    <property type="evidence" value="ECO:0007669"/>
    <property type="project" value="UniProtKB-EC"/>
</dbReference>
<accession>A0A4E0QTA6</accession>
<comment type="subcellular location">
    <subcellularLocation>
        <location evidence="3">Nucleus</location>
    </subcellularLocation>
</comment>
<organism evidence="16 17">
    <name type="scientific">Fasciola hepatica</name>
    <name type="common">Liver fluke</name>
    <dbReference type="NCBI Taxonomy" id="6192"/>
    <lineage>
        <taxon>Eukaryota</taxon>
        <taxon>Metazoa</taxon>
        <taxon>Spiralia</taxon>
        <taxon>Lophotrochozoa</taxon>
        <taxon>Platyhelminthes</taxon>
        <taxon>Trematoda</taxon>
        <taxon>Digenea</taxon>
        <taxon>Plagiorchiida</taxon>
        <taxon>Echinostomata</taxon>
        <taxon>Echinostomatoidea</taxon>
        <taxon>Fasciolidae</taxon>
        <taxon>Fasciola</taxon>
    </lineage>
</organism>
<dbReference type="EC" id="2.7.7.19" evidence="5"/>
<dbReference type="GO" id="GO:0046872">
    <property type="term" value="F:metal ion binding"/>
    <property type="evidence" value="ECO:0007669"/>
    <property type="project" value="UniProtKB-KW"/>
</dbReference>
<keyword evidence="7" id="KW-0808">Transferase</keyword>
<evidence type="ECO:0000256" key="4">
    <source>
        <dbReference type="ARBA" id="ARBA00010912"/>
    </source>
</evidence>
<keyword evidence="8" id="KW-0479">Metal-binding</keyword>
<evidence type="ECO:0000256" key="10">
    <source>
        <dbReference type="ARBA" id="ARBA00022840"/>
    </source>
</evidence>
<dbReference type="PANTHER" id="PTHR10682">
    <property type="entry name" value="POLY A POLYMERASE"/>
    <property type="match status" value="1"/>
</dbReference>
<dbReference type="AlphaFoldDB" id="A0A4E0QTA6"/>
<feature type="domain" description="Poly(A) polymerase nucleotidyltransferase" evidence="15">
    <location>
        <begin position="24"/>
        <end position="176"/>
    </location>
</feature>
<evidence type="ECO:0000256" key="9">
    <source>
        <dbReference type="ARBA" id="ARBA00022741"/>
    </source>
</evidence>
<dbReference type="SUPFAM" id="SSF81301">
    <property type="entry name" value="Nucleotidyltransferase"/>
    <property type="match status" value="1"/>
</dbReference>
<keyword evidence="9" id="KW-0547">Nucleotide-binding</keyword>
<keyword evidence="17" id="KW-1185">Reference proteome</keyword>
<protein>
    <recommendedName>
        <fullName evidence="5">polynucleotide adenylyltransferase</fullName>
        <ecNumber evidence="5">2.7.7.19</ecNumber>
    </recommendedName>
</protein>